<dbReference type="Proteomes" id="UP000708208">
    <property type="component" value="Unassembled WGS sequence"/>
</dbReference>
<keyword evidence="3" id="KW-1185">Reference proteome</keyword>
<name>A0A8J2NVZ1_9HEXA</name>
<dbReference type="AlphaFoldDB" id="A0A8J2NVZ1"/>
<dbReference type="EMBL" id="CAJVCH010038355">
    <property type="protein sequence ID" value="CAG7716415.1"/>
    <property type="molecule type" value="Genomic_DNA"/>
</dbReference>
<accession>A0A8J2NVZ1</accession>
<feature type="compositionally biased region" description="Low complexity" evidence="1">
    <location>
        <begin position="66"/>
        <end position="82"/>
    </location>
</feature>
<protein>
    <submittedName>
        <fullName evidence="2">Uncharacterized protein</fullName>
    </submittedName>
</protein>
<sequence>VASDHAEGGMYIGPEFQLGQVYDGGQDTGDTIVLYRPVYPTIRLSNTKSTRDPSTAPVGDSKPSESGNANNNSGTTAGAGNSKAVPGTSKSNPIPGTSTSGPRLRKESTSRGNSLDQSEESSIKDVNQEKETKKQTLPVPGKPVKVSVESNK</sequence>
<feature type="non-terminal residue" evidence="2">
    <location>
        <position position="1"/>
    </location>
</feature>
<feature type="compositionally biased region" description="Basic and acidic residues" evidence="1">
    <location>
        <begin position="121"/>
        <end position="134"/>
    </location>
</feature>
<dbReference type="OrthoDB" id="7785529at2759"/>
<proteinExistence type="predicted"/>
<comment type="caution">
    <text evidence="2">The sequence shown here is derived from an EMBL/GenBank/DDBJ whole genome shotgun (WGS) entry which is preliminary data.</text>
</comment>
<evidence type="ECO:0000313" key="3">
    <source>
        <dbReference type="Proteomes" id="UP000708208"/>
    </source>
</evidence>
<feature type="compositionally biased region" description="Polar residues" evidence="1">
    <location>
        <begin position="88"/>
        <end position="101"/>
    </location>
</feature>
<organism evidence="2 3">
    <name type="scientific">Allacma fusca</name>
    <dbReference type="NCBI Taxonomy" id="39272"/>
    <lineage>
        <taxon>Eukaryota</taxon>
        <taxon>Metazoa</taxon>
        <taxon>Ecdysozoa</taxon>
        <taxon>Arthropoda</taxon>
        <taxon>Hexapoda</taxon>
        <taxon>Collembola</taxon>
        <taxon>Symphypleona</taxon>
        <taxon>Sminthuridae</taxon>
        <taxon>Allacma</taxon>
    </lineage>
</organism>
<gene>
    <name evidence="2" type="ORF">AFUS01_LOCUS5928</name>
</gene>
<feature type="region of interest" description="Disordered" evidence="1">
    <location>
        <begin position="1"/>
        <end position="152"/>
    </location>
</feature>
<evidence type="ECO:0000256" key="1">
    <source>
        <dbReference type="SAM" id="MobiDB-lite"/>
    </source>
</evidence>
<reference evidence="2" key="1">
    <citation type="submission" date="2021-06" db="EMBL/GenBank/DDBJ databases">
        <authorList>
            <person name="Hodson N. C."/>
            <person name="Mongue J. A."/>
            <person name="Jaron S. K."/>
        </authorList>
    </citation>
    <scope>NUCLEOTIDE SEQUENCE</scope>
</reference>
<evidence type="ECO:0000313" key="2">
    <source>
        <dbReference type="EMBL" id="CAG7716415.1"/>
    </source>
</evidence>